<dbReference type="Pfam" id="PF04757">
    <property type="entry name" value="Pex2_Pex12"/>
    <property type="match status" value="1"/>
</dbReference>
<dbReference type="Gene3D" id="3.30.40.10">
    <property type="entry name" value="Zinc/RING finger domain, C3HC4 (zinc finger)"/>
    <property type="match status" value="1"/>
</dbReference>
<dbReference type="GO" id="GO:0016562">
    <property type="term" value="P:protein import into peroxisome matrix, receptor recycling"/>
    <property type="evidence" value="ECO:0007669"/>
    <property type="project" value="UniProtKB-ARBA"/>
</dbReference>
<evidence type="ECO:0000259" key="17">
    <source>
        <dbReference type="Pfam" id="PF04757"/>
    </source>
</evidence>
<keyword evidence="11" id="KW-1133">Transmembrane helix</keyword>
<dbReference type="GO" id="GO:1990429">
    <property type="term" value="C:peroxisomal importomer complex"/>
    <property type="evidence" value="ECO:0007669"/>
    <property type="project" value="TreeGrafter"/>
</dbReference>
<evidence type="ECO:0000313" key="18">
    <source>
        <dbReference type="EMBL" id="KAG7531904.1"/>
    </source>
</evidence>
<dbReference type="GO" id="GO:0005778">
    <property type="term" value="C:peroxisomal membrane"/>
    <property type="evidence" value="ECO:0007669"/>
    <property type="project" value="UniProtKB-SubCell"/>
</dbReference>
<evidence type="ECO:0000256" key="2">
    <source>
        <dbReference type="ARBA" id="ARBA00004906"/>
    </source>
</evidence>
<keyword evidence="6" id="KW-0812">Transmembrane</keyword>
<dbReference type="InterPro" id="IPR013083">
    <property type="entry name" value="Znf_RING/FYVE/PHD"/>
</dbReference>
<evidence type="ECO:0000256" key="1">
    <source>
        <dbReference type="ARBA" id="ARBA00004585"/>
    </source>
</evidence>
<dbReference type="AlphaFoldDB" id="A0A8K0JK95"/>
<keyword evidence="7" id="KW-0479">Metal-binding</keyword>
<evidence type="ECO:0000256" key="13">
    <source>
        <dbReference type="ARBA" id="ARBA00023140"/>
    </source>
</evidence>
<dbReference type="Proteomes" id="UP000812966">
    <property type="component" value="Unassembled WGS sequence"/>
</dbReference>
<evidence type="ECO:0000256" key="8">
    <source>
        <dbReference type="ARBA" id="ARBA00022771"/>
    </source>
</evidence>
<name>A0A8K0JK95_9TREE</name>
<reference evidence="18" key="1">
    <citation type="submission" date="2020-04" db="EMBL/GenBank/DDBJ databases">
        <title>Analysis of mating type loci in Filobasidium floriforme.</title>
        <authorList>
            <person name="Nowrousian M."/>
        </authorList>
    </citation>
    <scope>NUCLEOTIDE SEQUENCE</scope>
    <source>
        <strain evidence="18">CBS 6242</strain>
    </source>
</reference>
<keyword evidence="13" id="KW-0576">Peroxisome</keyword>
<evidence type="ECO:0000256" key="9">
    <source>
        <dbReference type="ARBA" id="ARBA00022833"/>
    </source>
</evidence>
<keyword evidence="5" id="KW-0813">Transport</keyword>
<evidence type="ECO:0000256" key="5">
    <source>
        <dbReference type="ARBA" id="ARBA00022448"/>
    </source>
</evidence>
<dbReference type="SUPFAM" id="SSF57850">
    <property type="entry name" value="RING/U-box"/>
    <property type="match status" value="1"/>
</dbReference>
<keyword evidence="9" id="KW-0862">Zinc</keyword>
<comment type="similarity">
    <text evidence="3">Belongs to the pex2/pex10/pex12 family.</text>
</comment>
<accession>A0A8K0JK95</accession>
<dbReference type="PANTHER" id="PTHR12888">
    <property type="entry name" value="PEROXISOME ASSEMBLY PROTEIN 12 PEROXIN-12"/>
    <property type="match status" value="1"/>
</dbReference>
<protein>
    <recommendedName>
        <fullName evidence="4">Peroxisome assembly protein 12</fullName>
    </recommendedName>
    <alternativeName>
        <fullName evidence="14">Peroxin-12</fullName>
    </alternativeName>
</protein>
<feature type="domain" description="Pex N-terminal" evidence="17">
    <location>
        <begin position="31"/>
        <end position="260"/>
    </location>
</feature>
<feature type="region of interest" description="Disordered" evidence="16">
    <location>
        <begin position="264"/>
        <end position="318"/>
    </location>
</feature>
<comment type="subunit">
    <text evidence="15">Component of the PEX2-PEX10-PEX12 retrotranslocation channel, composed of PEX2, PEX10 and PEX12.</text>
</comment>
<dbReference type="EMBL" id="JABELV010000080">
    <property type="protein sequence ID" value="KAG7531904.1"/>
    <property type="molecule type" value="Genomic_DNA"/>
</dbReference>
<gene>
    <name evidence="18" type="ORF">FFLO_04050</name>
</gene>
<dbReference type="InterPro" id="IPR006845">
    <property type="entry name" value="Pex_N"/>
</dbReference>
<evidence type="ECO:0000256" key="14">
    <source>
        <dbReference type="ARBA" id="ARBA00029692"/>
    </source>
</evidence>
<evidence type="ECO:0000256" key="11">
    <source>
        <dbReference type="ARBA" id="ARBA00022989"/>
    </source>
</evidence>
<organism evidence="18 19">
    <name type="scientific">Filobasidium floriforme</name>
    <dbReference type="NCBI Taxonomy" id="5210"/>
    <lineage>
        <taxon>Eukaryota</taxon>
        <taxon>Fungi</taxon>
        <taxon>Dikarya</taxon>
        <taxon>Basidiomycota</taxon>
        <taxon>Agaricomycotina</taxon>
        <taxon>Tremellomycetes</taxon>
        <taxon>Filobasidiales</taxon>
        <taxon>Filobasidiaceae</taxon>
        <taxon>Filobasidium</taxon>
    </lineage>
</organism>
<dbReference type="PANTHER" id="PTHR12888:SF0">
    <property type="entry name" value="PEROXISOME ASSEMBLY PROTEIN 12"/>
    <property type="match status" value="1"/>
</dbReference>
<dbReference type="GO" id="GO:0008270">
    <property type="term" value="F:zinc ion binding"/>
    <property type="evidence" value="ECO:0007669"/>
    <property type="project" value="UniProtKB-KW"/>
</dbReference>
<dbReference type="GO" id="GO:0006513">
    <property type="term" value="P:protein monoubiquitination"/>
    <property type="evidence" value="ECO:0007669"/>
    <property type="project" value="TreeGrafter"/>
</dbReference>
<keyword evidence="19" id="KW-1185">Reference proteome</keyword>
<comment type="subcellular location">
    <subcellularLocation>
        <location evidence="1">Peroxisome membrane</location>
        <topology evidence="1">Multi-pass membrane protein</topology>
    </subcellularLocation>
</comment>
<evidence type="ECO:0000313" key="19">
    <source>
        <dbReference type="Proteomes" id="UP000812966"/>
    </source>
</evidence>
<dbReference type="InterPro" id="IPR017375">
    <property type="entry name" value="PEX12"/>
</dbReference>
<sequence>MSSLLQHLHEHEAIEPASADRPSIYELLATDELRDLVQPAFRYVLAFFAQRYPRYLLRLVNRHEEVYALFMLLVEGYHLRRLDSTFADQFYGMRYRSSLPDRPSARPSSRQKALILAFIVGIPYVKAKMKDLYERLGGGLDPEIARARRENDPRGSIISTRSRLKNLIMKLFKLIYPYAAVGYALLEVGYDVNYAFAARGEWRWWMKLVRVSVIRDDGSLSESEPSSTATTLLASLPRHALSNLFPLTLLALKFSQWWYSPNSPRASHAEESSPGDRVRVPPPGMLRPAKRGISSSSSEPSLPSTPPESVDGSEASTERKKPLAYGHCPICEEPWSNPTALPTGYVGCYLCLYRFVEREGVCPVTGGDLAGMGGVDSLRKVLV</sequence>
<proteinExistence type="inferred from homology"/>
<comment type="caution">
    <text evidence="18">The sequence shown here is derived from an EMBL/GenBank/DDBJ whole genome shotgun (WGS) entry which is preliminary data.</text>
</comment>
<keyword evidence="10" id="KW-0653">Protein transport</keyword>
<evidence type="ECO:0000256" key="3">
    <source>
        <dbReference type="ARBA" id="ARBA00008704"/>
    </source>
</evidence>
<keyword evidence="12" id="KW-0472">Membrane</keyword>
<evidence type="ECO:0000256" key="15">
    <source>
        <dbReference type="ARBA" id="ARBA00034505"/>
    </source>
</evidence>
<evidence type="ECO:0000256" key="10">
    <source>
        <dbReference type="ARBA" id="ARBA00022927"/>
    </source>
</evidence>
<evidence type="ECO:0000256" key="12">
    <source>
        <dbReference type="ARBA" id="ARBA00023136"/>
    </source>
</evidence>
<evidence type="ECO:0000256" key="7">
    <source>
        <dbReference type="ARBA" id="ARBA00022723"/>
    </source>
</evidence>
<feature type="compositionally biased region" description="Basic and acidic residues" evidence="16">
    <location>
        <begin position="267"/>
        <end position="279"/>
    </location>
</feature>
<keyword evidence="8" id="KW-0863">Zinc-finger</keyword>
<comment type="pathway">
    <text evidence="2">Protein modification; protein ubiquitination.</text>
</comment>
<evidence type="ECO:0000256" key="6">
    <source>
        <dbReference type="ARBA" id="ARBA00022692"/>
    </source>
</evidence>
<evidence type="ECO:0000256" key="4">
    <source>
        <dbReference type="ARBA" id="ARBA00018980"/>
    </source>
</evidence>
<evidence type="ECO:0000256" key="16">
    <source>
        <dbReference type="SAM" id="MobiDB-lite"/>
    </source>
</evidence>
<dbReference type="GO" id="GO:0004842">
    <property type="term" value="F:ubiquitin-protein transferase activity"/>
    <property type="evidence" value="ECO:0007669"/>
    <property type="project" value="TreeGrafter"/>
</dbReference>